<evidence type="ECO:0000313" key="3">
    <source>
        <dbReference type="EMBL" id="NYS47148.1"/>
    </source>
</evidence>
<sequence>MEYNKFYTYILICNDNTLYTGYTNNLEKRLKTHNSGKGAKYTRSRLPVKILYYETFETKSLAIKKEIQIKKLKKINKISYINNSIDKDKKKVIDNINKNI</sequence>
<dbReference type="PROSITE" id="PS50164">
    <property type="entry name" value="GIY_YIG"/>
    <property type="match status" value="1"/>
</dbReference>
<accession>A0ABX2SYP8</accession>
<comment type="caution">
    <text evidence="3">The sequence shown here is derived from an EMBL/GenBank/DDBJ whole genome shotgun (WGS) entry which is preliminary data.</text>
</comment>
<evidence type="ECO:0000313" key="4">
    <source>
        <dbReference type="Proteomes" id="UP000531840"/>
    </source>
</evidence>
<name>A0ABX2SYP8_9BACL</name>
<dbReference type="InterPro" id="IPR035901">
    <property type="entry name" value="GIY-YIG_endonuc_sf"/>
</dbReference>
<dbReference type="Pfam" id="PF01541">
    <property type="entry name" value="GIY-YIG"/>
    <property type="match status" value="1"/>
</dbReference>
<comment type="similarity">
    <text evidence="1">Belongs to the UPF0213 family.</text>
</comment>
<gene>
    <name evidence="3" type="ORF">HZY85_02925</name>
</gene>
<evidence type="ECO:0000259" key="2">
    <source>
        <dbReference type="PROSITE" id="PS50164"/>
    </source>
</evidence>
<dbReference type="InterPro" id="IPR000305">
    <property type="entry name" value="GIY-YIG_endonuc"/>
</dbReference>
<dbReference type="Proteomes" id="UP000531840">
    <property type="component" value="Unassembled WGS sequence"/>
</dbReference>
<dbReference type="RefSeq" id="WP_179940710.1">
    <property type="nucleotide sequence ID" value="NZ_JACBYF010000004.1"/>
</dbReference>
<dbReference type="PANTHER" id="PTHR34477">
    <property type="entry name" value="UPF0213 PROTEIN YHBQ"/>
    <property type="match status" value="1"/>
</dbReference>
<keyword evidence="4" id="KW-1185">Reference proteome</keyword>
<protein>
    <submittedName>
        <fullName evidence="3">GIY-YIG nuclease family protein</fullName>
    </submittedName>
</protein>
<feature type="domain" description="GIY-YIG" evidence="2">
    <location>
        <begin position="4"/>
        <end position="79"/>
    </location>
</feature>
<dbReference type="Gene3D" id="3.40.1440.10">
    <property type="entry name" value="GIY-YIG endonuclease"/>
    <property type="match status" value="1"/>
</dbReference>
<evidence type="ECO:0000256" key="1">
    <source>
        <dbReference type="ARBA" id="ARBA00007435"/>
    </source>
</evidence>
<reference evidence="3 4" key="1">
    <citation type="submission" date="2020-07" db="EMBL/GenBank/DDBJ databases">
        <title>MOT database genomes.</title>
        <authorList>
            <person name="Joseph S."/>
            <person name="Aduse-Opoku J."/>
            <person name="Hashim A."/>
            <person name="Wade W."/>
            <person name="Curtis M."/>
        </authorList>
    </citation>
    <scope>NUCLEOTIDE SEQUENCE [LARGE SCALE GENOMIC DNA]</scope>
    <source>
        <strain evidence="3 4">CIP 106318</strain>
    </source>
</reference>
<dbReference type="PANTHER" id="PTHR34477:SF1">
    <property type="entry name" value="UPF0213 PROTEIN YHBQ"/>
    <property type="match status" value="1"/>
</dbReference>
<dbReference type="CDD" id="cd10456">
    <property type="entry name" value="GIY-YIG_UPF0213"/>
    <property type="match status" value="1"/>
</dbReference>
<dbReference type="SUPFAM" id="SSF82771">
    <property type="entry name" value="GIY-YIG endonuclease"/>
    <property type="match status" value="1"/>
</dbReference>
<dbReference type="EMBL" id="JACBYF010000004">
    <property type="protein sequence ID" value="NYS47148.1"/>
    <property type="molecule type" value="Genomic_DNA"/>
</dbReference>
<organism evidence="3 4">
    <name type="scientific">Gemelliphila palaticanis</name>
    <dbReference type="NCBI Taxonomy" id="81950"/>
    <lineage>
        <taxon>Bacteria</taxon>
        <taxon>Bacillati</taxon>
        <taxon>Bacillota</taxon>
        <taxon>Bacilli</taxon>
        <taxon>Bacillales</taxon>
        <taxon>Gemellaceae</taxon>
        <taxon>Gemelliphila</taxon>
    </lineage>
</organism>
<proteinExistence type="inferred from homology"/>
<dbReference type="InterPro" id="IPR050190">
    <property type="entry name" value="UPF0213_domain"/>
</dbReference>